<dbReference type="GO" id="GO:0046872">
    <property type="term" value="F:metal ion binding"/>
    <property type="evidence" value="ECO:0007669"/>
    <property type="project" value="UniProtKB-KW"/>
</dbReference>
<name>A0A381Z252_9ZZZZ</name>
<evidence type="ECO:0000313" key="7">
    <source>
        <dbReference type="EMBL" id="SVA82992.1"/>
    </source>
</evidence>
<dbReference type="GO" id="GO:0051536">
    <property type="term" value="F:iron-sulfur cluster binding"/>
    <property type="evidence" value="ECO:0007669"/>
    <property type="project" value="UniProtKB-KW"/>
</dbReference>
<dbReference type="SFLD" id="SFLDG01067">
    <property type="entry name" value="SPASM/twitch_domain_containing"/>
    <property type="match status" value="1"/>
</dbReference>
<feature type="domain" description="Radical SAM core" evidence="6">
    <location>
        <begin position="30"/>
        <end position="262"/>
    </location>
</feature>
<dbReference type="Pfam" id="PF04055">
    <property type="entry name" value="Radical_SAM"/>
    <property type="match status" value="1"/>
</dbReference>
<proteinExistence type="predicted"/>
<dbReference type="InterPro" id="IPR023885">
    <property type="entry name" value="4Fe4S-binding_SPASM_dom"/>
</dbReference>
<dbReference type="GO" id="GO:0003824">
    <property type="term" value="F:catalytic activity"/>
    <property type="evidence" value="ECO:0007669"/>
    <property type="project" value="InterPro"/>
</dbReference>
<evidence type="ECO:0000259" key="6">
    <source>
        <dbReference type="PROSITE" id="PS51918"/>
    </source>
</evidence>
<keyword evidence="1" id="KW-0949">S-adenosyl-L-methionine</keyword>
<evidence type="ECO:0000256" key="2">
    <source>
        <dbReference type="ARBA" id="ARBA00022723"/>
    </source>
</evidence>
<dbReference type="Gene3D" id="3.20.20.70">
    <property type="entry name" value="Aldolase class I"/>
    <property type="match status" value="1"/>
</dbReference>
<dbReference type="InterPro" id="IPR058240">
    <property type="entry name" value="rSAM_sf"/>
</dbReference>
<accession>A0A381Z252</accession>
<dbReference type="InterPro" id="IPR050377">
    <property type="entry name" value="Radical_SAM_PqqE_MftC-like"/>
</dbReference>
<evidence type="ECO:0000256" key="5">
    <source>
        <dbReference type="SAM" id="MobiDB-lite"/>
    </source>
</evidence>
<evidence type="ECO:0000256" key="1">
    <source>
        <dbReference type="ARBA" id="ARBA00022691"/>
    </source>
</evidence>
<dbReference type="InterPro" id="IPR013785">
    <property type="entry name" value="Aldolase_TIM"/>
</dbReference>
<dbReference type="InterPro" id="IPR007197">
    <property type="entry name" value="rSAM"/>
</dbReference>
<dbReference type="CDD" id="cd21109">
    <property type="entry name" value="SPASM"/>
    <property type="match status" value="1"/>
</dbReference>
<gene>
    <name evidence="7" type="ORF">METZ01_LOCUS135846</name>
</gene>
<dbReference type="PROSITE" id="PS51918">
    <property type="entry name" value="RADICAL_SAM"/>
    <property type="match status" value="1"/>
</dbReference>
<dbReference type="CDD" id="cd01335">
    <property type="entry name" value="Radical_SAM"/>
    <property type="match status" value="1"/>
</dbReference>
<reference evidence="7" key="1">
    <citation type="submission" date="2018-05" db="EMBL/GenBank/DDBJ databases">
        <authorList>
            <person name="Lanie J.A."/>
            <person name="Ng W.-L."/>
            <person name="Kazmierczak K.M."/>
            <person name="Andrzejewski T.M."/>
            <person name="Davidsen T.M."/>
            <person name="Wayne K.J."/>
            <person name="Tettelin H."/>
            <person name="Glass J.I."/>
            <person name="Rusch D."/>
            <person name="Podicherti R."/>
            <person name="Tsui H.-C.T."/>
            <person name="Winkler M.E."/>
        </authorList>
    </citation>
    <scope>NUCLEOTIDE SEQUENCE</scope>
</reference>
<dbReference type="SUPFAM" id="SSF102114">
    <property type="entry name" value="Radical SAM enzymes"/>
    <property type="match status" value="1"/>
</dbReference>
<feature type="non-terminal residue" evidence="7">
    <location>
        <position position="1"/>
    </location>
</feature>
<feature type="region of interest" description="Disordered" evidence="5">
    <location>
        <begin position="367"/>
        <end position="394"/>
    </location>
</feature>
<dbReference type="PANTHER" id="PTHR11228:SF7">
    <property type="entry name" value="PQQA PEPTIDE CYCLASE"/>
    <property type="match status" value="1"/>
</dbReference>
<keyword evidence="3" id="KW-0408">Iron</keyword>
<dbReference type="SFLD" id="SFLDS00029">
    <property type="entry name" value="Radical_SAM"/>
    <property type="match status" value="1"/>
</dbReference>
<keyword evidence="2" id="KW-0479">Metal-binding</keyword>
<sequence length="394" mass="44629">VSQVYATKYLARAAASAPRDLANAALAKFTAIHPTVLIYHCTFVCDARCEMCSNWKRGDRKSDMSLEEIERAFSSPFWRYIENANVSGGEPTTRNDLVDICRVMLDKFPRLRKFGLNTTGLTPHRAIPMLTDIVKMCAERDIIFSFRVSIDGVGEMHNDVRQVPHGFDKANETIRAMQALQKDYPFNFGISTTIFSQNLDDADNILRWARGENLDIVFNMVRFTDPMLGNSDLADSCKPVGEEEEQMRQFFLDRVRIDPLLDGQNYIYMHYADMIANGYHRLAPCPFQTQGIMLNPDGGMFFCENSEVVGNVRDTDPGEIYFSPESQAHRDYIKNDQCPTCLSPCQMNVAAIKQVVPYAKFLARASREKRKHRHVPTAARTANGARETSLPPGR</sequence>
<evidence type="ECO:0000256" key="4">
    <source>
        <dbReference type="ARBA" id="ARBA00023014"/>
    </source>
</evidence>
<dbReference type="PANTHER" id="PTHR11228">
    <property type="entry name" value="RADICAL SAM DOMAIN PROTEIN"/>
    <property type="match status" value="1"/>
</dbReference>
<dbReference type="EMBL" id="UINC01019581">
    <property type="protein sequence ID" value="SVA82992.1"/>
    <property type="molecule type" value="Genomic_DNA"/>
</dbReference>
<evidence type="ECO:0000256" key="3">
    <source>
        <dbReference type="ARBA" id="ARBA00023004"/>
    </source>
</evidence>
<keyword evidence="4" id="KW-0411">Iron-sulfur</keyword>
<protein>
    <recommendedName>
        <fullName evidence="6">Radical SAM core domain-containing protein</fullName>
    </recommendedName>
</protein>
<dbReference type="Pfam" id="PF13186">
    <property type="entry name" value="SPASM"/>
    <property type="match status" value="1"/>
</dbReference>
<organism evidence="7">
    <name type="scientific">marine metagenome</name>
    <dbReference type="NCBI Taxonomy" id="408172"/>
    <lineage>
        <taxon>unclassified sequences</taxon>
        <taxon>metagenomes</taxon>
        <taxon>ecological metagenomes</taxon>
    </lineage>
</organism>
<dbReference type="AlphaFoldDB" id="A0A381Z252"/>